<dbReference type="PANTHER" id="PTHR10938">
    <property type="entry name" value="TRANSLATION INITIATION FACTOR IF-3"/>
    <property type="match status" value="1"/>
</dbReference>
<dbReference type="GO" id="GO:0016020">
    <property type="term" value="C:membrane"/>
    <property type="evidence" value="ECO:0007669"/>
    <property type="project" value="TreeGrafter"/>
</dbReference>
<dbReference type="GO" id="GO:0005829">
    <property type="term" value="C:cytosol"/>
    <property type="evidence" value="ECO:0007669"/>
    <property type="project" value="TreeGrafter"/>
</dbReference>
<evidence type="ECO:0000256" key="3">
    <source>
        <dbReference type="ARBA" id="ARBA00022917"/>
    </source>
</evidence>
<feature type="domain" description="Translation initiation factor 3 C-terminal" evidence="6">
    <location>
        <begin position="87"/>
        <end position="171"/>
    </location>
</feature>
<dbReference type="GO" id="GO:0003743">
    <property type="term" value="F:translation initiation factor activity"/>
    <property type="evidence" value="ECO:0007669"/>
    <property type="project" value="UniProtKB-UniRule"/>
</dbReference>
<dbReference type="SUPFAM" id="SSF54364">
    <property type="entry name" value="Translation initiation factor IF3, N-terminal domain"/>
    <property type="match status" value="1"/>
</dbReference>
<dbReference type="AlphaFoldDB" id="A0A075WZ10"/>
<sequence>MQKDLKKKYRVNEQIKAKEVRLIGPDGKQIGIVSLTEALRYAEDYGLDLVEIAPTANPPVCKIMDFGEFLYQEAKKAKEAKKKQVQIETKEIKLSPKTDKHDLEVKIKHIIRFLEDKNKVKVRIVFKGREIAHPEMADKVLQAIFEAVKDKAQVESPPKLEGKQLITILAPLVKK</sequence>
<dbReference type="KEGG" id="tcm:HL41_03420"/>
<dbReference type="SUPFAM" id="SSF55200">
    <property type="entry name" value="Translation initiation factor IF3, C-terminal domain"/>
    <property type="match status" value="1"/>
</dbReference>
<dbReference type="NCBIfam" id="TIGR00168">
    <property type="entry name" value="infC"/>
    <property type="match status" value="1"/>
</dbReference>
<keyword evidence="3 4" id="KW-0648">Protein biosynthesis</keyword>
<dbReference type="PaxDb" id="289377-HL41_03420"/>
<comment type="function">
    <text evidence="4">IF-3 binds to the 30S ribosomal subunit and shifts the equilibrium between 70S ribosomes and their 50S and 30S subunits in favor of the free subunits, thus enhancing the availability of 30S subunits on which protein synthesis initiation begins.</text>
</comment>
<comment type="similarity">
    <text evidence="1 4">Belongs to the IF-3 family.</text>
</comment>
<dbReference type="InterPro" id="IPR019814">
    <property type="entry name" value="Translation_initiation_fac_3_N"/>
</dbReference>
<dbReference type="Proteomes" id="UP000028481">
    <property type="component" value="Chromosome"/>
</dbReference>
<dbReference type="Gene3D" id="3.10.20.80">
    <property type="entry name" value="Translation initiation factor 3 (IF-3), N-terminal domain"/>
    <property type="match status" value="1"/>
</dbReference>
<keyword evidence="2 4" id="KW-0396">Initiation factor</keyword>
<protein>
    <recommendedName>
        <fullName evidence="4 5">Translation initiation factor IF-3</fullName>
    </recommendedName>
</protein>
<evidence type="ECO:0000256" key="1">
    <source>
        <dbReference type="ARBA" id="ARBA00005439"/>
    </source>
</evidence>
<dbReference type="HOGENOM" id="CLU_054919_3_2_0"/>
<dbReference type="FunFam" id="3.10.20.80:FF:000001">
    <property type="entry name" value="Translation initiation factor IF-3"/>
    <property type="match status" value="1"/>
</dbReference>
<dbReference type="GO" id="GO:0032790">
    <property type="term" value="P:ribosome disassembly"/>
    <property type="evidence" value="ECO:0007669"/>
    <property type="project" value="TreeGrafter"/>
</dbReference>
<organism evidence="8 9">
    <name type="scientific">Thermodesulfobacterium commune DSM 2178</name>
    <dbReference type="NCBI Taxonomy" id="289377"/>
    <lineage>
        <taxon>Bacteria</taxon>
        <taxon>Pseudomonadati</taxon>
        <taxon>Thermodesulfobacteriota</taxon>
        <taxon>Thermodesulfobacteria</taxon>
        <taxon>Thermodesulfobacteriales</taxon>
        <taxon>Thermodesulfobacteriaceae</taxon>
        <taxon>Thermodesulfobacterium</taxon>
    </lineage>
</organism>
<evidence type="ECO:0000313" key="8">
    <source>
        <dbReference type="EMBL" id="AIH03907.1"/>
    </source>
</evidence>
<comment type="subunit">
    <text evidence="4">Monomer.</text>
</comment>
<dbReference type="Pfam" id="PF05198">
    <property type="entry name" value="IF3_N"/>
    <property type="match status" value="1"/>
</dbReference>
<dbReference type="STRING" id="289377.HL41_03420"/>
<dbReference type="GO" id="GO:0043022">
    <property type="term" value="F:ribosome binding"/>
    <property type="evidence" value="ECO:0007669"/>
    <property type="project" value="UniProtKB-ARBA"/>
</dbReference>
<keyword evidence="4" id="KW-0963">Cytoplasm</keyword>
<name>A0A075WZ10_9BACT</name>
<comment type="subcellular location">
    <subcellularLocation>
        <location evidence="4">Cytoplasm</location>
    </subcellularLocation>
</comment>
<dbReference type="InterPro" id="IPR036788">
    <property type="entry name" value="T_IF-3_C_sf"/>
</dbReference>
<dbReference type="OrthoDB" id="9806014at2"/>
<dbReference type="Pfam" id="PF00707">
    <property type="entry name" value="IF3_C"/>
    <property type="match status" value="1"/>
</dbReference>
<evidence type="ECO:0000259" key="7">
    <source>
        <dbReference type="Pfam" id="PF05198"/>
    </source>
</evidence>
<keyword evidence="9" id="KW-1185">Reference proteome</keyword>
<evidence type="ECO:0000256" key="4">
    <source>
        <dbReference type="HAMAP-Rule" id="MF_00080"/>
    </source>
</evidence>
<feature type="domain" description="Translation initiation factor 3 N-terminal" evidence="7">
    <location>
        <begin position="11"/>
        <end position="80"/>
    </location>
</feature>
<dbReference type="EMBL" id="CP008796">
    <property type="protein sequence ID" value="AIH03907.1"/>
    <property type="molecule type" value="Genomic_DNA"/>
</dbReference>
<dbReference type="Gene3D" id="3.30.110.10">
    <property type="entry name" value="Translation initiation factor 3 (IF-3), C-terminal domain"/>
    <property type="match status" value="1"/>
</dbReference>
<evidence type="ECO:0000313" key="9">
    <source>
        <dbReference type="Proteomes" id="UP000028481"/>
    </source>
</evidence>
<dbReference type="HAMAP" id="MF_00080">
    <property type="entry name" value="IF_3"/>
    <property type="match status" value="1"/>
</dbReference>
<evidence type="ECO:0000256" key="2">
    <source>
        <dbReference type="ARBA" id="ARBA00022540"/>
    </source>
</evidence>
<evidence type="ECO:0000259" key="6">
    <source>
        <dbReference type="Pfam" id="PF00707"/>
    </source>
</evidence>
<evidence type="ECO:0000256" key="5">
    <source>
        <dbReference type="NCBIfam" id="TIGR00168"/>
    </source>
</evidence>
<dbReference type="eggNOG" id="COG0290">
    <property type="taxonomic scope" value="Bacteria"/>
</dbReference>
<accession>A0A075WZ10</accession>
<dbReference type="InterPro" id="IPR036787">
    <property type="entry name" value="T_IF-3_N_sf"/>
</dbReference>
<proteinExistence type="inferred from homology"/>
<dbReference type="FunFam" id="3.30.110.10:FF:000001">
    <property type="entry name" value="Translation initiation factor IF-3"/>
    <property type="match status" value="1"/>
</dbReference>
<dbReference type="PANTHER" id="PTHR10938:SF0">
    <property type="entry name" value="TRANSLATION INITIATION FACTOR IF-3, MITOCHONDRIAL"/>
    <property type="match status" value="1"/>
</dbReference>
<dbReference type="InterPro" id="IPR001288">
    <property type="entry name" value="Translation_initiation_fac_3"/>
</dbReference>
<dbReference type="InterPro" id="IPR019815">
    <property type="entry name" value="Translation_initiation_fac_3_C"/>
</dbReference>
<dbReference type="RefSeq" id="WP_038060411.1">
    <property type="nucleotide sequence ID" value="NZ_CP008796.1"/>
</dbReference>
<reference evidence="8 9" key="1">
    <citation type="journal article" date="2015" name="Genome Announc.">
        <title>Genome Sequence of a Sulfate-Reducing Thermophilic Bacterium, Thermodesulfobacterium commune DSM 2178T (Phylum Thermodesulfobacteria).</title>
        <authorList>
            <person name="Bhatnagar S."/>
            <person name="Badger J.H."/>
            <person name="Madupu R."/>
            <person name="Khouri H.M."/>
            <person name="O'Connor E.M."/>
            <person name="Robb F.T."/>
            <person name="Ward N.L."/>
            <person name="Eisen J.A."/>
        </authorList>
    </citation>
    <scope>NUCLEOTIDE SEQUENCE [LARGE SCALE GENOMIC DNA]</scope>
    <source>
        <strain evidence="8 9">DSM 2178</strain>
    </source>
</reference>
<gene>
    <name evidence="4" type="primary">infC</name>
    <name evidence="8" type="ORF">HL41_03420</name>
</gene>